<keyword evidence="3" id="KW-1185">Reference proteome</keyword>
<dbReference type="EMBL" id="CP047650">
    <property type="protein sequence ID" value="QHJ00574.1"/>
    <property type="molecule type" value="Genomic_DNA"/>
</dbReference>
<proteinExistence type="predicted"/>
<organism evidence="2 3">
    <name type="scientific">Xylophilus rhododendri</name>
    <dbReference type="NCBI Taxonomy" id="2697032"/>
    <lineage>
        <taxon>Bacteria</taxon>
        <taxon>Pseudomonadati</taxon>
        <taxon>Pseudomonadota</taxon>
        <taxon>Betaproteobacteria</taxon>
        <taxon>Burkholderiales</taxon>
        <taxon>Xylophilus</taxon>
    </lineage>
</organism>
<accession>A0A857JBH5</accession>
<evidence type="ECO:0000256" key="1">
    <source>
        <dbReference type="SAM" id="MobiDB-lite"/>
    </source>
</evidence>
<evidence type="ECO:0000313" key="2">
    <source>
        <dbReference type="EMBL" id="QHJ00574.1"/>
    </source>
</evidence>
<feature type="region of interest" description="Disordered" evidence="1">
    <location>
        <begin position="1"/>
        <end position="38"/>
    </location>
</feature>
<sequence length="332" mass="37157">MDLPPLSSRPVTPPVTDPSAAQAAQPGQEPQPDAQAQSWPLADALARGDACWTASADLDAEARALLVQSVREQLRLLRFAFGGRVGDPTQDDLRRREALYPVVRNVQTDQEVIHDGLIALLFADMEKLAIDVRELRARAQEARQDRLSGRLGMLHYRGLMEFLFHELDRWLQPSEAARGPFDYYRELGLPRYLHTHAAALEADWCRELDDMRTDPPRWHERASTRANVFWSTALLRMHLERSSRNHPAGMVFTISVLREQLRRLFEHGLDSCGIAAADRPALRDLAMRQVASVARQMFITLGPGTGSQASVEVAAPTGNPRAGSTPRRHEPS</sequence>
<feature type="region of interest" description="Disordered" evidence="1">
    <location>
        <begin position="305"/>
        <end position="332"/>
    </location>
</feature>
<dbReference type="AlphaFoldDB" id="A0A857JBH5"/>
<reference evidence="2 3" key="1">
    <citation type="submission" date="2020-01" db="EMBL/GenBank/DDBJ databases">
        <title>Genome sequencing of strain KACC 21265.</title>
        <authorList>
            <person name="Heo J."/>
            <person name="Kim S.-J."/>
            <person name="Kim J.-S."/>
            <person name="Hong S.-B."/>
            <person name="Kwon S.-W."/>
        </authorList>
    </citation>
    <scope>NUCLEOTIDE SEQUENCE [LARGE SCALE GENOMIC DNA]</scope>
    <source>
        <strain evidence="2 3">KACC 21265</strain>
    </source>
</reference>
<name>A0A857JBH5_9BURK</name>
<feature type="compositionally biased region" description="Low complexity" evidence="1">
    <location>
        <begin position="18"/>
        <end position="37"/>
    </location>
</feature>
<protein>
    <submittedName>
        <fullName evidence="2">Uncharacterized protein</fullName>
    </submittedName>
</protein>
<dbReference type="RefSeq" id="WP_160554384.1">
    <property type="nucleotide sequence ID" value="NZ_CP047650.1"/>
</dbReference>
<evidence type="ECO:0000313" key="3">
    <source>
        <dbReference type="Proteomes" id="UP000464787"/>
    </source>
</evidence>
<dbReference type="KEGG" id="xyk:GT347_22885"/>
<gene>
    <name evidence="2" type="ORF">GT347_22885</name>
</gene>
<dbReference type="Proteomes" id="UP000464787">
    <property type="component" value="Chromosome"/>
</dbReference>